<dbReference type="InterPro" id="IPR002508">
    <property type="entry name" value="MurNAc-LAA_cat"/>
</dbReference>
<evidence type="ECO:0000256" key="1">
    <source>
        <dbReference type="ARBA" id="ARBA00022801"/>
    </source>
</evidence>
<keyword evidence="1" id="KW-0378">Hydrolase</keyword>
<protein>
    <recommendedName>
        <fullName evidence="2">SPOR domain-containing protein</fullName>
    </recommendedName>
</protein>
<dbReference type="InterPro" id="IPR007730">
    <property type="entry name" value="SPOR-like_dom"/>
</dbReference>
<dbReference type="EMBL" id="ADLN01000018">
    <property type="protein sequence ID" value="EHI60479.1"/>
    <property type="molecule type" value="Genomic_DNA"/>
</dbReference>
<feature type="domain" description="SPOR" evidence="2">
    <location>
        <begin position="183"/>
        <end position="257"/>
    </location>
</feature>
<dbReference type="CDD" id="cd02696">
    <property type="entry name" value="MurNAc-LAA"/>
    <property type="match status" value="1"/>
</dbReference>
<dbReference type="AlphaFoldDB" id="G5IDE4"/>
<dbReference type="PANTHER" id="PTHR30404:SF0">
    <property type="entry name" value="N-ACETYLMURAMOYL-L-ALANINE AMIDASE AMIC"/>
    <property type="match status" value="1"/>
</dbReference>
<dbReference type="GO" id="GO:0008745">
    <property type="term" value="F:N-acetylmuramoyl-L-alanine amidase activity"/>
    <property type="evidence" value="ECO:0007669"/>
    <property type="project" value="InterPro"/>
</dbReference>
<dbReference type="Pfam" id="PF01520">
    <property type="entry name" value="Amidase_3"/>
    <property type="match status" value="1"/>
</dbReference>
<dbReference type="Pfam" id="PF05036">
    <property type="entry name" value="SPOR"/>
    <property type="match status" value="1"/>
</dbReference>
<dbReference type="GO" id="GO:0009253">
    <property type="term" value="P:peptidoglycan catabolic process"/>
    <property type="evidence" value="ECO:0007669"/>
    <property type="project" value="InterPro"/>
</dbReference>
<accession>G5IDE4</accession>
<reference evidence="3 4" key="1">
    <citation type="submission" date="2011-08" db="EMBL/GenBank/DDBJ databases">
        <title>The Genome Sequence of Clostridium hathewayi WAL-18680.</title>
        <authorList>
            <consortium name="The Broad Institute Genome Sequencing Platform"/>
            <person name="Earl A."/>
            <person name="Ward D."/>
            <person name="Feldgarden M."/>
            <person name="Gevers D."/>
            <person name="Finegold S.M."/>
            <person name="Summanen P.H."/>
            <person name="Molitoris D.R."/>
            <person name="Song M."/>
            <person name="Daigneault M."/>
            <person name="Allen-Vercoe E."/>
            <person name="Young S.K."/>
            <person name="Zeng Q."/>
            <person name="Gargeya S."/>
            <person name="Fitzgerald M."/>
            <person name="Haas B."/>
            <person name="Abouelleil A."/>
            <person name="Alvarado L."/>
            <person name="Arachchi H.M."/>
            <person name="Berlin A."/>
            <person name="Brown A."/>
            <person name="Chapman S.B."/>
            <person name="Chen Z."/>
            <person name="Dunbar C."/>
            <person name="Freedman E."/>
            <person name="Gearin G."/>
            <person name="Gellesch M."/>
            <person name="Goldberg J."/>
            <person name="Griggs A."/>
            <person name="Gujja S."/>
            <person name="Heiman D."/>
            <person name="Howarth C."/>
            <person name="Larson L."/>
            <person name="Lui A."/>
            <person name="MacDonald P.J.P."/>
            <person name="Montmayeur A."/>
            <person name="Murphy C."/>
            <person name="Neiman D."/>
            <person name="Pearson M."/>
            <person name="Priest M."/>
            <person name="Roberts A."/>
            <person name="Saif S."/>
            <person name="Shea T."/>
            <person name="Shenoy N."/>
            <person name="Sisk P."/>
            <person name="Stolte C."/>
            <person name="Sykes S."/>
            <person name="Wortman J."/>
            <person name="Nusbaum C."/>
            <person name="Birren B."/>
        </authorList>
    </citation>
    <scope>NUCLEOTIDE SEQUENCE [LARGE SCALE GENOMIC DNA]</scope>
    <source>
        <strain evidence="3 4">WAL-18680</strain>
    </source>
</reference>
<dbReference type="InterPro" id="IPR050695">
    <property type="entry name" value="N-acetylmuramoyl_amidase_3"/>
</dbReference>
<evidence type="ECO:0000259" key="2">
    <source>
        <dbReference type="PROSITE" id="PS51724"/>
    </source>
</evidence>
<evidence type="ECO:0000313" key="3">
    <source>
        <dbReference type="EMBL" id="EHI60479.1"/>
    </source>
</evidence>
<keyword evidence="4" id="KW-1185">Reference proteome</keyword>
<dbReference type="Proteomes" id="UP000005384">
    <property type="component" value="Unassembled WGS sequence"/>
</dbReference>
<dbReference type="HOGENOM" id="CLU_014322_9_2_9"/>
<dbReference type="SMART" id="SM00646">
    <property type="entry name" value="Ami_3"/>
    <property type="match status" value="1"/>
</dbReference>
<dbReference type="Gene3D" id="3.40.630.40">
    <property type="entry name" value="Zn-dependent exopeptidases"/>
    <property type="match status" value="1"/>
</dbReference>
<gene>
    <name evidence="3" type="ORF">HMPREF9473_01521</name>
</gene>
<dbReference type="PATRIC" id="fig|742737.3.peg.1536"/>
<sequence>MAERVRVVIDAGHGGTQDPGAVYYGRREKDDVLRLALAVGQILSEDGVDVVYTRVDDTYDTPFEKAMIANNSGADYFVSLHRNAMPTPNTASGSETLVYEDSGVPALMARNINEQLRDVGFLDLGVIERPGLVVLRRTEMPAVLVEAGFIDNEADNRFFDDNFEAIAEAIAQGILNTIEQEQEAQPQYFQIQIGAYQNQALAERQAGRLEAQGFPAFVVYEDGLYKVRVGAFLNIDNAAQMERDLREYGYNTFMVRSPAVL</sequence>
<dbReference type="PANTHER" id="PTHR30404">
    <property type="entry name" value="N-ACETYLMURAMOYL-L-ALANINE AMIDASE"/>
    <property type="match status" value="1"/>
</dbReference>
<dbReference type="OrthoDB" id="9772024at2"/>
<dbReference type="SUPFAM" id="SSF110997">
    <property type="entry name" value="Sporulation related repeat"/>
    <property type="match status" value="1"/>
</dbReference>
<name>G5IDE4_9FIRM</name>
<dbReference type="GO" id="GO:0030288">
    <property type="term" value="C:outer membrane-bounded periplasmic space"/>
    <property type="evidence" value="ECO:0007669"/>
    <property type="project" value="TreeGrafter"/>
</dbReference>
<dbReference type="SUPFAM" id="SSF53187">
    <property type="entry name" value="Zn-dependent exopeptidases"/>
    <property type="match status" value="1"/>
</dbReference>
<evidence type="ECO:0000313" key="4">
    <source>
        <dbReference type="Proteomes" id="UP000005384"/>
    </source>
</evidence>
<dbReference type="PROSITE" id="PS51724">
    <property type="entry name" value="SPOR"/>
    <property type="match status" value="1"/>
</dbReference>
<dbReference type="Gene3D" id="3.30.70.1070">
    <property type="entry name" value="Sporulation related repeat"/>
    <property type="match status" value="1"/>
</dbReference>
<dbReference type="InterPro" id="IPR036680">
    <property type="entry name" value="SPOR-like_sf"/>
</dbReference>
<organism evidence="3 4">
    <name type="scientific">Hungatella hathewayi WAL-18680</name>
    <dbReference type="NCBI Taxonomy" id="742737"/>
    <lineage>
        <taxon>Bacteria</taxon>
        <taxon>Bacillati</taxon>
        <taxon>Bacillota</taxon>
        <taxon>Clostridia</taxon>
        <taxon>Lachnospirales</taxon>
        <taxon>Lachnospiraceae</taxon>
        <taxon>Hungatella</taxon>
    </lineage>
</organism>
<proteinExistence type="predicted"/>
<dbReference type="RefSeq" id="WP_006779507.1">
    <property type="nucleotide sequence ID" value="NZ_CP040506.1"/>
</dbReference>
<comment type="caution">
    <text evidence="3">The sequence shown here is derived from an EMBL/GenBank/DDBJ whole genome shotgun (WGS) entry which is preliminary data.</text>
</comment>
<dbReference type="GO" id="GO:0042834">
    <property type="term" value="F:peptidoglycan binding"/>
    <property type="evidence" value="ECO:0007669"/>
    <property type="project" value="InterPro"/>
</dbReference>